<dbReference type="AlphaFoldDB" id="A0A7C1I6R4"/>
<organism evidence="2">
    <name type="scientific">Fervidicoccus fontis</name>
    <dbReference type="NCBI Taxonomy" id="683846"/>
    <lineage>
        <taxon>Archaea</taxon>
        <taxon>Thermoproteota</taxon>
        <taxon>Thermoprotei</taxon>
        <taxon>Fervidicoccales</taxon>
        <taxon>Fervidicoccaceae</taxon>
        <taxon>Fervidicoccus</taxon>
    </lineage>
</organism>
<dbReference type="InterPro" id="IPR011059">
    <property type="entry name" value="Metal-dep_hydrolase_composite"/>
</dbReference>
<comment type="caution">
    <text evidence="2">The sequence shown here is derived from an EMBL/GenBank/DDBJ whole genome shotgun (WGS) entry which is preliminary data.</text>
</comment>
<feature type="domain" description="Amidohydrolase 3" evidence="1">
    <location>
        <begin position="54"/>
        <end position="508"/>
    </location>
</feature>
<keyword evidence="2" id="KW-0378">Hydrolase</keyword>
<dbReference type="SUPFAM" id="SSF51338">
    <property type="entry name" value="Composite domain of metallo-dependent hydrolases"/>
    <property type="match status" value="1"/>
</dbReference>
<proteinExistence type="predicted"/>
<sequence>MEKDFDSYAIVNAHVVKSYLDGNFYDGIVVVNGRVLYVGNSDVAKLIARQHGLEVIDKKGLFLLPGFIDAHLHVESLGITLKTLSLSSVSSIEELVSLLKKKIQDDKPRIVVGRGWDHERFVEKRMPTAKDLDRASRDIPIVLSRVCGHVVVVNSVVLETLRDELQKFPDSYVPRSENRLPIGLLFEDAGYLAWNYASSFLDKKEVLREALNHLVSLGITSVGWMSVNESQLNVLAELNSFSSTHTRLYLYIEDYLLEKGMYYKTMFSGSDKITVNGVKLFADGSLGARTAYLSEDYSDKPGWRGVLLLDENKIVDKASMAIQIGLQPAIHAIGDEAIRHVIKAYRRINAGEYAARIEHVSLAPPDIVESLAKLKLIAVVQPRFVVSDWWAEQRLGKRVRYLYPFRTMLARGVRMAFSTDAPVEPANPWLTVQAAENNREEERLRRAEALYLYTEGSATALRRRDIGRLEPGYKADFIITSFNPFTLPNDYLPEARVLETYVDGRKVYPAQ</sequence>
<evidence type="ECO:0000313" key="2">
    <source>
        <dbReference type="EMBL" id="HDS10129.1"/>
    </source>
</evidence>
<gene>
    <name evidence="2" type="ORF">ENO04_00675</name>
</gene>
<dbReference type="PANTHER" id="PTHR22642">
    <property type="entry name" value="IMIDAZOLONEPROPIONASE"/>
    <property type="match status" value="1"/>
</dbReference>
<dbReference type="GO" id="GO:0016810">
    <property type="term" value="F:hydrolase activity, acting on carbon-nitrogen (but not peptide) bonds"/>
    <property type="evidence" value="ECO:0007669"/>
    <property type="project" value="InterPro"/>
</dbReference>
<dbReference type="Gene3D" id="2.30.40.10">
    <property type="entry name" value="Urease, subunit C, domain 1"/>
    <property type="match status" value="1"/>
</dbReference>
<dbReference type="InterPro" id="IPR032466">
    <property type="entry name" value="Metal_Hydrolase"/>
</dbReference>
<dbReference type="Gene3D" id="3.10.310.70">
    <property type="match status" value="1"/>
</dbReference>
<dbReference type="InterPro" id="IPR013108">
    <property type="entry name" value="Amidohydro_3"/>
</dbReference>
<dbReference type="EMBL" id="DSDY01000025">
    <property type="protein sequence ID" value="HDS10129.1"/>
    <property type="molecule type" value="Genomic_DNA"/>
</dbReference>
<dbReference type="PANTHER" id="PTHR22642:SF2">
    <property type="entry name" value="PROTEIN LONG AFTER FAR-RED 3"/>
    <property type="match status" value="1"/>
</dbReference>
<protein>
    <submittedName>
        <fullName evidence="2">Amidohydrolase</fullName>
    </submittedName>
</protein>
<dbReference type="CDD" id="cd01300">
    <property type="entry name" value="YtcJ_like"/>
    <property type="match status" value="1"/>
</dbReference>
<dbReference type="InterPro" id="IPR033932">
    <property type="entry name" value="YtcJ-like"/>
</dbReference>
<dbReference type="Pfam" id="PF07969">
    <property type="entry name" value="Amidohydro_3"/>
    <property type="match status" value="1"/>
</dbReference>
<dbReference type="Gene3D" id="3.20.20.140">
    <property type="entry name" value="Metal-dependent hydrolases"/>
    <property type="match status" value="1"/>
</dbReference>
<dbReference type="SUPFAM" id="SSF51556">
    <property type="entry name" value="Metallo-dependent hydrolases"/>
    <property type="match status" value="1"/>
</dbReference>
<evidence type="ECO:0000259" key="1">
    <source>
        <dbReference type="Pfam" id="PF07969"/>
    </source>
</evidence>
<name>A0A7C1I6R4_9CREN</name>
<accession>A0A7C1I6R4</accession>
<reference evidence="2" key="1">
    <citation type="journal article" date="2020" name="mSystems">
        <title>Genome- and Community-Level Interaction Insights into Carbon Utilization and Element Cycling Functions of Hydrothermarchaeota in Hydrothermal Sediment.</title>
        <authorList>
            <person name="Zhou Z."/>
            <person name="Liu Y."/>
            <person name="Xu W."/>
            <person name="Pan J."/>
            <person name="Luo Z.H."/>
            <person name="Li M."/>
        </authorList>
    </citation>
    <scope>NUCLEOTIDE SEQUENCE [LARGE SCALE GENOMIC DNA]</scope>
    <source>
        <strain evidence="2">SpSt-123</strain>
    </source>
</reference>